<dbReference type="PROSITE" id="PS51754">
    <property type="entry name" value="OVATE"/>
    <property type="match status" value="1"/>
</dbReference>
<reference evidence="10" key="2">
    <citation type="submission" date="2025-08" db="UniProtKB">
        <authorList>
            <consortium name="RefSeq"/>
        </authorList>
    </citation>
    <scope>IDENTIFICATION</scope>
    <source>
        <tissue evidence="10">Leaf</tissue>
    </source>
</reference>
<evidence type="ECO:0000259" key="8">
    <source>
        <dbReference type="PROSITE" id="PS51754"/>
    </source>
</evidence>
<dbReference type="Proteomes" id="UP000087766">
    <property type="component" value="Chromosome 9"/>
</dbReference>
<evidence type="ECO:0000256" key="3">
    <source>
        <dbReference type="ARBA" id="ARBA00023015"/>
    </source>
</evidence>
<dbReference type="STRING" id="3916.A0A3Q0FI96"/>
<protein>
    <recommendedName>
        <fullName evidence="6">Transcription repressor</fullName>
    </recommendedName>
    <alternativeName>
        <fullName evidence="6">Ovate family protein</fullName>
    </alternativeName>
</protein>
<evidence type="ECO:0000256" key="7">
    <source>
        <dbReference type="SAM" id="MobiDB-lite"/>
    </source>
</evidence>
<dbReference type="InterPro" id="IPR006458">
    <property type="entry name" value="Ovate_C"/>
</dbReference>
<keyword evidence="5 6" id="KW-0539">Nucleus</keyword>
<comment type="function">
    <text evidence="6">Transcriptional repressor that regulates multiple aspects of plant growth and development.</text>
</comment>
<name>A0A3Q0FI96_VIGRR</name>
<feature type="compositionally biased region" description="Polar residues" evidence="7">
    <location>
        <begin position="118"/>
        <end position="134"/>
    </location>
</feature>
<evidence type="ECO:0000256" key="6">
    <source>
        <dbReference type="RuleBase" id="RU367028"/>
    </source>
</evidence>
<dbReference type="KEGG" id="vra:111242543"/>
<organism evidence="9 10">
    <name type="scientific">Vigna radiata var. radiata</name>
    <name type="common">Mung bean</name>
    <name type="synonym">Phaseolus aureus</name>
    <dbReference type="NCBI Taxonomy" id="3916"/>
    <lineage>
        <taxon>Eukaryota</taxon>
        <taxon>Viridiplantae</taxon>
        <taxon>Streptophyta</taxon>
        <taxon>Embryophyta</taxon>
        <taxon>Tracheophyta</taxon>
        <taxon>Spermatophyta</taxon>
        <taxon>Magnoliopsida</taxon>
        <taxon>eudicotyledons</taxon>
        <taxon>Gunneridae</taxon>
        <taxon>Pentapetalae</taxon>
        <taxon>rosids</taxon>
        <taxon>fabids</taxon>
        <taxon>Fabales</taxon>
        <taxon>Fabaceae</taxon>
        <taxon>Papilionoideae</taxon>
        <taxon>50 kb inversion clade</taxon>
        <taxon>NPAAA clade</taxon>
        <taxon>indigoferoid/millettioid clade</taxon>
        <taxon>Phaseoleae</taxon>
        <taxon>Vigna</taxon>
    </lineage>
</organism>
<keyword evidence="2 6" id="KW-0678">Repressor</keyword>
<dbReference type="InterPro" id="IPR038933">
    <property type="entry name" value="Ovate"/>
</dbReference>
<dbReference type="Pfam" id="PF04844">
    <property type="entry name" value="Ovate"/>
    <property type="match status" value="1"/>
</dbReference>
<keyword evidence="4 6" id="KW-0804">Transcription</keyword>
<keyword evidence="3 6" id="KW-0805">Transcription regulation</keyword>
<evidence type="ECO:0000256" key="2">
    <source>
        <dbReference type="ARBA" id="ARBA00022491"/>
    </source>
</evidence>
<sequence length="258" mass="29593">MSKKISKSLRDYLIKIKPSQRSMVKLSSKKWVPKGCKHPRTSSIDMDTNKNIIKKTTTNVKDDEAMLADIDRFLIENFKNLFLGEETTTNNESKEQKSPKLDFIRFDSSPRFDDSPLNLFTDTTTEPGRSSLTMSDPEGVEEQTTVLSNCVVVLANSARPTEDFRRSMEGMVEARLKKSEKVDWEFMQELLFCHMNLNQKKWHKFILSAFVDIATSLRQTPEISPANPQPPRSVRTVRIGREVRKKTKEAITLEFGSP</sequence>
<dbReference type="RefSeq" id="XP_022641987.1">
    <property type="nucleotide sequence ID" value="XM_022786266.1"/>
</dbReference>
<dbReference type="PANTHER" id="PTHR33057">
    <property type="entry name" value="TRANSCRIPTION REPRESSOR OFP7-RELATED"/>
    <property type="match status" value="1"/>
</dbReference>
<feature type="region of interest" description="Disordered" evidence="7">
    <location>
        <begin position="117"/>
        <end position="136"/>
    </location>
</feature>
<dbReference type="NCBIfam" id="TIGR01568">
    <property type="entry name" value="A_thal_3678"/>
    <property type="match status" value="1"/>
</dbReference>
<dbReference type="GeneID" id="111242543"/>
<evidence type="ECO:0000313" key="10">
    <source>
        <dbReference type="RefSeq" id="XP_022641987.1"/>
    </source>
</evidence>
<accession>A0A3Q0FI96</accession>
<gene>
    <name evidence="10" type="primary">LOC111242543</name>
</gene>
<dbReference type="GO" id="GO:0005634">
    <property type="term" value="C:nucleus"/>
    <property type="evidence" value="ECO:0007669"/>
    <property type="project" value="UniProtKB-SubCell"/>
</dbReference>
<evidence type="ECO:0000256" key="4">
    <source>
        <dbReference type="ARBA" id="ARBA00023163"/>
    </source>
</evidence>
<evidence type="ECO:0000256" key="5">
    <source>
        <dbReference type="ARBA" id="ARBA00023242"/>
    </source>
</evidence>
<keyword evidence="9" id="KW-1185">Reference proteome</keyword>
<dbReference type="AlphaFoldDB" id="A0A3Q0FI96"/>
<evidence type="ECO:0000256" key="1">
    <source>
        <dbReference type="ARBA" id="ARBA00004123"/>
    </source>
</evidence>
<dbReference type="PANTHER" id="PTHR33057:SF203">
    <property type="entry name" value="TRANSCRIPTION REPRESSOR"/>
    <property type="match status" value="1"/>
</dbReference>
<proteinExistence type="predicted"/>
<reference evidence="9" key="1">
    <citation type="journal article" date="2014" name="Nat. Commun.">
        <title>Genome sequence of mungbean and insights into evolution within Vigna species.</title>
        <authorList>
            <person name="Kang Y.J."/>
            <person name="Kim S.K."/>
            <person name="Kim M.Y."/>
            <person name="Lestari P."/>
            <person name="Kim K.H."/>
            <person name="Ha B.K."/>
            <person name="Jun T.H."/>
            <person name="Hwang W.J."/>
            <person name="Lee T."/>
            <person name="Lee J."/>
            <person name="Shim S."/>
            <person name="Yoon M.Y."/>
            <person name="Jang Y.E."/>
            <person name="Han K.S."/>
            <person name="Taeprayoon P."/>
            <person name="Yoon N."/>
            <person name="Somta P."/>
            <person name="Tanya P."/>
            <person name="Kim K.S."/>
            <person name="Gwag J.G."/>
            <person name="Moon J.K."/>
            <person name="Lee Y.H."/>
            <person name="Park B.S."/>
            <person name="Bombarely A."/>
            <person name="Doyle J.J."/>
            <person name="Jackson S.A."/>
            <person name="Schafleitner R."/>
            <person name="Srinives P."/>
            <person name="Varshney R.K."/>
            <person name="Lee S.H."/>
        </authorList>
    </citation>
    <scope>NUCLEOTIDE SEQUENCE [LARGE SCALE GENOMIC DNA]</scope>
    <source>
        <strain evidence="9">cv. VC1973A</strain>
    </source>
</reference>
<evidence type="ECO:0000313" key="9">
    <source>
        <dbReference type="Proteomes" id="UP000087766"/>
    </source>
</evidence>
<dbReference type="OrthoDB" id="689980at2759"/>
<comment type="subcellular location">
    <subcellularLocation>
        <location evidence="1 6">Nucleus</location>
    </subcellularLocation>
</comment>
<dbReference type="GO" id="GO:0045892">
    <property type="term" value="P:negative regulation of DNA-templated transcription"/>
    <property type="evidence" value="ECO:0007669"/>
    <property type="project" value="UniProtKB-UniRule"/>
</dbReference>
<feature type="domain" description="OVATE" evidence="8">
    <location>
        <begin position="153"/>
        <end position="216"/>
    </location>
</feature>